<evidence type="ECO:0000313" key="4">
    <source>
        <dbReference type="Proteomes" id="UP001548587"/>
    </source>
</evidence>
<proteinExistence type="predicted"/>
<protein>
    <submittedName>
        <fullName evidence="3">FimD/PapC C-terminal domain-containing protein</fullName>
    </submittedName>
</protein>
<gene>
    <name evidence="3" type="ORF">ABXL37_25520</name>
</gene>
<dbReference type="Pfam" id="PF13953">
    <property type="entry name" value="PapC_C"/>
    <property type="match status" value="1"/>
</dbReference>
<accession>A0ABV2CET4</accession>
<evidence type="ECO:0000259" key="2">
    <source>
        <dbReference type="Pfam" id="PF13953"/>
    </source>
</evidence>
<feature type="region of interest" description="Disordered" evidence="1">
    <location>
        <begin position="97"/>
        <end position="144"/>
    </location>
</feature>
<dbReference type="PANTHER" id="PTHR30451:SF20">
    <property type="entry name" value="FIMBRIAE USHER"/>
    <property type="match status" value="1"/>
</dbReference>
<feature type="compositionally biased region" description="Basic and acidic residues" evidence="1">
    <location>
        <begin position="135"/>
        <end position="144"/>
    </location>
</feature>
<evidence type="ECO:0000313" key="3">
    <source>
        <dbReference type="EMBL" id="MET1477618.1"/>
    </source>
</evidence>
<dbReference type="Proteomes" id="UP001548587">
    <property type="component" value="Unassembled WGS sequence"/>
</dbReference>
<evidence type="ECO:0000256" key="1">
    <source>
        <dbReference type="SAM" id="MobiDB-lite"/>
    </source>
</evidence>
<dbReference type="InterPro" id="IPR025949">
    <property type="entry name" value="PapC-like_C"/>
</dbReference>
<sequence length="144" mass="15454">MKVKFATTTGRAALLTVRQPNGAPVPFGATISDAQGNSKSVVGQGGNLFMRGADDSGTLVAKWGNRSTESCTFSYQLPVHIGKREVYSRFESTCNYSPRTNAKQTSSVANSAPAIEQHPMDETSAGNWLTTNPDRNIDAKANDR</sequence>
<dbReference type="PANTHER" id="PTHR30451">
    <property type="entry name" value="OUTER MEMBRANE USHER PROTEIN"/>
    <property type="match status" value="1"/>
</dbReference>
<feature type="compositionally biased region" description="Polar residues" evidence="1">
    <location>
        <begin position="124"/>
        <end position="134"/>
    </location>
</feature>
<dbReference type="InterPro" id="IPR043142">
    <property type="entry name" value="PapC-like_C_sf"/>
</dbReference>
<organism evidence="3 4">
    <name type="scientific">Burkholderia sola</name>
    <dbReference type="NCBI Taxonomy" id="2843302"/>
    <lineage>
        <taxon>Bacteria</taxon>
        <taxon>Pseudomonadati</taxon>
        <taxon>Pseudomonadota</taxon>
        <taxon>Betaproteobacteria</taxon>
        <taxon>Burkholderiales</taxon>
        <taxon>Burkholderiaceae</taxon>
        <taxon>Burkholderia</taxon>
        <taxon>Burkholderia cepacia complex</taxon>
    </lineage>
</organism>
<dbReference type="EMBL" id="JBEWCH010000020">
    <property type="protein sequence ID" value="MET1477618.1"/>
    <property type="molecule type" value="Genomic_DNA"/>
</dbReference>
<comment type="caution">
    <text evidence="3">The sequence shown here is derived from an EMBL/GenBank/DDBJ whole genome shotgun (WGS) entry which is preliminary data.</text>
</comment>
<dbReference type="Gene3D" id="2.60.40.2070">
    <property type="match status" value="1"/>
</dbReference>
<dbReference type="InterPro" id="IPR000015">
    <property type="entry name" value="Fimb_usher"/>
</dbReference>
<keyword evidence="4" id="KW-1185">Reference proteome</keyword>
<reference evidence="3 4" key="1">
    <citation type="submission" date="2024-06" db="EMBL/GenBank/DDBJ databases">
        <title>Burkholderia sola in Mexico.</title>
        <authorList>
            <person name="Estrada P."/>
        </authorList>
    </citation>
    <scope>NUCLEOTIDE SEQUENCE [LARGE SCALE GENOMIC DNA]</scope>
    <source>
        <strain evidence="3 4">CpTa8-5</strain>
    </source>
</reference>
<name>A0ABV2CET4_9BURK</name>
<feature type="compositionally biased region" description="Polar residues" evidence="1">
    <location>
        <begin position="97"/>
        <end position="110"/>
    </location>
</feature>
<feature type="domain" description="PapC-like C-terminal" evidence="2">
    <location>
        <begin position="14"/>
        <end position="78"/>
    </location>
</feature>